<dbReference type="GO" id="GO:0006529">
    <property type="term" value="P:asparagine biosynthetic process"/>
    <property type="evidence" value="ECO:0007669"/>
    <property type="project" value="UniProtKB-KW"/>
</dbReference>
<accession>A0A7W7VVG2</accession>
<protein>
    <recommendedName>
        <fullName evidence="2">asparagine synthase (glutamine-hydrolyzing)</fullName>
        <ecNumber evidence="2">6.3.5.4</ecNumber>
    </recommendedName>
</protein>
<dbReference type="PANTHER" id="PTHR43284:SF1">
    <property type="entry name" value="ASPARAGINE SYNTHETASE"/>
    <property type="match status" value="1"/>
</dbReference>
<keyword evidence="3" id="KW-0061">Asparagine biosynthesis</keyword>
<evidence type="ECO:0000256" key="4">
    <source>
        <dbReference type="ARBA" id="ARBA00048741"/>
    </source>
</evidence>
<dbReference type="InterPro" id="IPR001962">
    <property type="entry name" value="Asn_synthase"/>
</dbReference>
<comment type="pathway">
    <text evidence="1">Amino-acid biosynthesis; L-asparagine biosynthesis; L-asparagine from L-aspartate (L-Gln route): step 1/1.</text>
</comment>
<dbReference type="Gene3D" id="3.40.50.620">
    <property type="entry name" value="HUPs"/>
    <property type="match status" value="2"/>
</dbReference>
<reference evidence="6 7" key="1">
    <citation type="submission" date="2020-08" db="EMBL/GenBank/DDBJ databases">
        <title>Sequencing the genomes of 1000 actinobacteria strains.</title>
        <authorList>
            <person name="Klenk H.-P."/>
        </authorList>
    </citation>
    <scope>NUCLEOTIDE SEQUENCE [LARGE SCALE GENOMIC DNA]</scope>
    <source>
        <strain evidence="6 7">DSM 41654</strain>
    </source>
</reference>
<evidence type="ECO:0000313" key="6">
    <source>
        <dbReference type="EMBL" id="MBB4924357.1"/>
    </source>
</evidence>
<dbReference type="Proteomes" id="UP000540506">
    <property type="component" value="Unassembled WGS sequence"/>
</dbReference>
<dbReference type="InterPro" id="IPR014729">
    <property type="entry name" value="Rossmann-like_a/b/a_fold"/>
</dbReference>
<dbReference type="Pfam" id="PF00733">
    <property type="entry name" value="Asn_synthase"/>
    <property type="match status" value="1"/>
</dbReference>
<dbReference type="EMBL" id="JACHJV010000001">
    <property type="protein sequence ID" value="MBB4924357.1"/>
    <property type="molecule type" value="Genomic_DNA"/>
</dbReference>
<evidence type="ECO:0000259" key="5">
    <source>
        <dbReference type="Pfam" id="PF00733"/>
    </source>
</evidence>
<dbReference type="AlphaFoldDB" id="A0A7W7VVG2"/>
<comment type="caution">
    <text evidence="6">The sequence shown here is derived from an EMBL/GenBank/DDBJ whole genome shotgun (WGS) entry which is preliminary data.</text>
</comment>
<dbReference type="NCBIfam" id="NF033561">
    <property type="entry name" value="macrolact_Ik_Al"/>
    <property type="match status" value="1"/>
</dbReference>
<comment type="catalytic activity">
    <reaction evidence="4">
        <text>L-aspartate + L-glutamine + ATP + H2O = L-asparagine + L-glutamate + AMP + diphosphate + H(+)</text>
        <dbReference type="Rhea" id="RHEA:12228"/>
        <dbReference type="ChEBI" id="CHEBI:15377"/>
        <dbReference type="ChEBI" id="CHEBI:15378"/>
        <dbReference type="ChEBI" id="CHEBI:29985"/>
        <dbReference type="ChEBI" id="CHEBI:29991"/>
        <dbReference type="ChEBI" id="CHEBI:30616"/>
        <dbReference type="ChEBI" id="CHEBI:33019"/>
        <dbReference type="ChEBI" id="CHEBI:58048"/>
        <dbReference type="ChEBI" id="CHEBI:58359"/>
        <dbReference type="ChEBI" id="CHEBI:456215"/>
        <dbReference type="EC" id="6.3.5.4"/>
    </reaction>
</comment>
<keyword evidence="7" id="KW-1185">Reference proteome</keyword>
<feature type="domain" description="Asparagine synthetase" evidence="5">
    <location>
        <begin position="102"/>
        <end position="493"/>
    </location>
</feature>
<dbReference type="EC" id="6.3.5.4" evidence="2"/>
<name>A0A7W7VVG2_KITKI</name>
<gene>
    <name evidence="6" type="ORF">FHR34_003350</name>
</gene>
<dbReference type="PANTHER" id="PTHR43284">
    <property type="entry name" value="ASPARAGINE SYNTHETASE (GLUTAMINE-HYDROLYZING)"/>
    <property type="match status" value="1"/>
</dbReference>
<sequence length="514" mass="55369">MYTDPAAARPVYITSHRAGWAWCSSARILASLRGSGVDTQRLTCSIMLPSVPALAGARTFFESVEQLPPGNRVELPADGTSPRYTTLWRPDPDPNHLPGQRLREALASAVLLRAAADPALSCDLSGGLDSTSIAVLVANALPTGSHLNAVTIHPEGNQSGADLHYARLTANAHPGRTAHHLLPMTAEHLPYTGITDVPATDEPMPSTLAQARVTGQLHWMRKELGTRTHLTGDGGDSVLFQPPIHLADLIRHRRWSRAASEAFGWSRLRHGAVLPLLRDAATAARTSRDEALVQLTREVGASGRNDHGHVRWFPLLPFPVWAEPSARRLLTNAATEATAIPDPLPGLDASVRTLVDEIREVARSAAADAELAALCGIDLHNPFLDAPVMDAVLRTPLDQRPPVHTYKPLLSLAMADLLPPAVAARTTKGSFDADHYAGMRANLPILLDLADGHLAELGLINPARLRRALREAAAGIPMPLATIEQALTAEAWLTAHYRDPAPAWTNEPVRSERD</sequence>
<keyword evidence="3" id="KW-0028">Amino-acid biosynthesis</keyword>
<dbReference type="SUPFAM" id="SSF52402">
    <property type="entry name" value="Adenine nucleotide alpha hydrolases-like"/>
    <property type="match status" value="1"/>
</dbReference>
<keyword evidence="6" id="KW-0436">Ligase</keyword>
<evidence type="ECO:0000256" key="2">
    <source>
        <dbReference type="ARBA" id="ARBA00012737"/>
    </source>
</evidence>
<proteinExistence type="predicted"/>
<dbReference type="GO" id="GO:0004066">
    <property type="term" value="F:asparagine synthase (glutamine-hydrolyzing) activity"/>
    <property type="evidence" value="ECO:0007669"/>
    <property type="project" value="UniProtKB-EC"/>
</dbReference>
<evidence type="ECO:0000256" key="3">
    <source>
        <dbReference type="ARBA" id="ARBA00022888"/>
    </source>
</evidence>
<organism evidence="6 7">
    <name type="scientific">Kitasatospora kifunensis</name>
    <name type="common">Streptomyces kifunensis</name>
    <dbReference type="NCBI Taxonomy" id="58351"/>
    <lineage>
        <taxon>Bacteria</taxon>
        <taxon>Bacillati</taxon>
        <taxon>Actinomycetota</taxon>
        <taxon>Actinomycetes</taxon>
        <taxon>Kitasatosporales</taxon>
        <taxon>Streptomycetaceae</taxon>
        <taxon>Kitasatospora</taxon>
    </lineage>
</organism>
<dbReference type="InterPro" id="IPR051786">
    <property type="entry name" value="ASN_synthetase/amidase"/>
</dbReference>
<evidence type="ECO:0000313" key="7">
    <source>
        <dbReference type="Proteomes" id="UP000540506"/>
    </source>
</evidence>
<evidence type="ECO:0000256" key="1">
    <source>
        <dbReference type="ARBA" id="ARBA00005187"/>
    </source>
</evidence>